<name>A0A9Q8WK78_9PEZI</name>
<feature type="compositionally biased region" description="Polar residues" evidence="1">
    <location>
        <begin position="146"/>
        <end position="157"/>
    </location>
</feature>
<reference evidence="2" key="1">
    <citation type="journal article" date="2021" name="Mol. Plant Microbe Interact.">
        <title>Complete Genome Sequence of the Plant-Pathogenic Fungus Colletotrichum lupini.</title>
        <authorList>
            <person name="Baroncelli R."/>
            <person name="Pensec F."/>
            <person name="Da Lio D."/>
            <person name="Boufleur T."/>
            <person name="Vicente I."/>
            <person name="Sarrocco S."/>
            <person name="Picot A."/>
            <person name="Baraldi E."/>
            <person name="Sukno S."/>
            <person name="Thon M."/>
            <person name="Le Floch G."/>
        </authorList>
    </citation>
    <scope>NUCLEOTIDE SEQUENCE</scope>
    <source>
        <strain evidence="2">IMI 504893</strain>
    </source>
</reference>
<evidence type="ECO:0000256" key="1">
    <source>
        <dbReference type="SAM" id="MobiDB-lite"/>
    </source>
</evidence>
<dbReference type="KEGG" id="clup:CLUP02_12180"/>
<dbReference type="Proteomes" id="UP000830671">
    <property type="component" value="Chromosome 6"/>
</dbReference>
<sequence length="679" mass="76797">MAGKERAEDGAALSENAKDRLGGSGGPIFHSETRTAARHSCEGWEERRRRSQLGQGQFDEAKLVAVRGHSSEKHVRTCAKFHTVHDSEIGTLVPMERQEVVVLNGLSYPQRRPRKRTKREADHPRSTDNATLSLILDRLERIENNRPASSANPTASRSYHRQASDESGSPEPYSPRARDRSSHSASPPSPPSRADARNTPYHERDILPSLRPHGSEGSRHPAVLDVAATLGDTFDRVREQRLRRTMGHNTMATEGIDISLDKARTWIHNYFTYSPTETFLSLVDRKTVELIPDMLLMRHVTIDPCILIIYYVILWRGCYILNTRSYHSPDGRYARKLYLCCLRTMPCWQKEATGSITDFIAAIFMTGIAAESYDFEMSLELHQLACEYAKGLQMHSLDSNDYFVATGCPSTDEDRKGMWELIQTDLFYHLIYNKPATLYPSLDKWQVNLPWLSLDLPPEEGAQVSTISFLFRSRLAFILIRFFQTLEGLENESEAVAAIEPLCHEIEVLFDEWGIEDWIGRSGDNHMDLWMLAGLVLTGYTSIIFMLRKATLLNSNCPVPVCTDNNVPRTDFSTRASRRILNLTYNMLHIWKFPAAEAISYILGAYRAHTAYAHLASNAMNAPSPGDVIEDLHLLDRVAQGIETATQQESDFLPLAREMKRINAQVKERVNGTTSARNA</sequence>
<evidence type="ECO:0000313" key="2">
    <source>
        <dbReference type="EMBL" id="UQC86678.1"/>
    </source>
</evidence>
<organism evidence="2 3">
    <name type="scientific">Colletotrichum lupini</name>
    <dbReference type="NCBI Taxonomy" id="145971"/>
    <lineage>
        <taxon>Eukaryota</taxon>
        <taxon>Fungi</taxon>
        <taxon>Dikarya</taxon>
        <taxon>Ascomycota</taxon>
        <taxon>Pezizomycotina</taxon>
        <taxon>Sordariomycetes</taxon>
        <taxon>Hypocreomycetidae</taxon>
        <taxon>Glomerellales</taxon>
        <taxon>Glomerellaceae</taxon>
        <taxon>Colletotrichum</taxon>
        <taxon>Colletotrichum acutatum species complex</taxon>
    </lineage>
</organism>
<evidence type="ECO:0000313" key="3">
    <source>
        <dbReference type="Proteomes" id="UP000830671"/>
    </source>
</evidence>
<dbReference type="EMBL" id="CP019478">
    <property type="protein sequence ID" value="UQC86678.1"/>
    <property type="molecule type" value="Genomic_DNA"/>
</dbReference>
<dbReference type="RefSeq" id="XP_049148289.1">
    <property type="nucleotide sequence ID" value="XM_049291144.1"/>
</dbReference>
<keyword evidence="3" id="KW-1185">Reference proteome</keyword>
<feature type="region of interest" description="Disordered" evidence="1">
    <location>
        <begin position="1"/>
        <end position="48"/>
    </location>
</feature>
<dbReference type="AlphaFoldDB" id="A0A9Q8WK78"/>
<feature type="compositionally biased region" description="Basic and acidic residues" evidence="1">
    <location>
        <begin position="31"/>
        <end position="48"/>
    </location>
</feature>
<evidence type="ECO:0008006" key="4">
    <source>
        <dbReference type="Google" id="ProtNLM"/>
    </source>
</evidence>
<accession>A0A9Q8WK78</accession>
<dbReference type="GeneID" id="73346154"/>
<gene>
    <name evidence="2" type="ORF">CLUP02_12180</name>
</gene>
<proteinExistence type="predicted"/>
<feature type="region of interest" description="Disordered" evidence="1">
    <location>
        <begin position="104"/>
        <end position="200"/>
    </location>
</feature>
<protein>
    <recommendedName>
        <fullName evidence="4">Transcription factor domain-containing protein</fullName>
    </recommendedName>
</protein>